<feature type="transmembrane region" description="Helical" evidence="11">
    <location>
        <begin position="159"/>
        <end position="184"/>
    </location>
</feature>
<dbReference type="PANTHER" id="PTHR24372:SF77">
    <property type="entry name" value="G-PROTEIN COUPLED RECEPTORS FAMILY 1 PROFILE DOMAIN-CONTAINING PROTEIN"/>
    <property type="match status" value="1"/>
</dbReference>
<feature type="transmembrane region" description="Helical" evidence="11">
    <location>
        <begin position="204"/>
        <end position="225"/>
    </location>
</feature>
<dbReference type="Proteomes" id="UP000030746">
    <property type="component" value="Unassembled WGS sequence"/>
</dbReference>
<dbReference type="InterPro" id="IPR032675">
    <property type="entry name" value="LRR_dom_sf"/>
</dbReference>
<dbReference type="Pfam" id="PF00001">
    <property type="entry name" value="7tm_1"/>
    <property type="match status" value="1"/>
</dbReference>
<reference evidence="13 14" key="1">
    <citation type="journal article" date="2013" name="Nature">
        <title>Insights into bilaterian evolution from three spiralian genomes.</title>
        <authorList>
            <person name="Simakov O."/>
            <person name="Marletaz F."/>
            <person name="Cho S.J."/>
            <person name="Edsinger-Gonzales E."/>
            <person name="Havlak P."/>
            <person name="Hellsten U."/>
            <person name="Kuo D.H."/>
            <person name="Larsson T."/>
            <person name="Lv J."/>
            <person name="Arendt D."/>
            <person name="Savage R."/>
            <person name="Osoegawa K."/>
            <person name="de Jong P."/>
            <person name="Grimwood J."/>
            <person name="Chapman J.A."/>
            <person name="Shapiro H."/>
            <person name="Aerts A."/>
            <person name="Otillar R.P."/>
            <person name="Terry A.Y."/>
            <person name="Boore J.L."/>
            <person name="Grigoriev I.V."/>
            <person name="Lindberg D.R."/>
            <person name="Seaver E.C."/>
            <person name="Weisblat D.A."/>
            <person name="Putnam N.H."/>
            <person name="Rokhsar D.S."/>
        </authorList>
    </citation>
    <scope>NUCLEOTIDE SEQUENCE [LARGE SCALE GENOMIC DNA]</scope>
</reference>
<evidence type="ECO:0000256" key="10">
    <source>
        <dbReference type="ARBA" id="ARBA00023224"/>
    </source>
</evidence>
<keyword evidence="2" id="KW-1003">Cell membrane</keyword>
<dbReference type="GO" id="GO:0007189">
    <property type="term" value="P:adenylate cyclase-activating G protein-coupled receptor signaling pathway"/>
    <property type="evidence" value="ECO:0007669"/>
    <property type="project" value="TreeGrafter"/>
</dbReference>
<dbReference type="SUPFAM" id="SSF52058">
    <property type="entry name" value="L domain-like"/>
    <property type="match status" value="1"/>
</dbReference>
<evidence type="ECO:0000313" key="13">
    <source>
        <dbReference type="EMBL" id="ESP01035.1"/>
    </source>
</evidence>
<feature type="transmembrane region" description="Helical" evidence="11">
    <location>
        <begin position="245"/>
        <end position="265"/>
    </location>
</feature>
<evidence type="ECO:0000256" key="11">
    <source>
        <dbReference type="SAM" id="Phobius"/>
    </source>
</evidence>
<dbReference type="GO" id="GO:0008528">
    <property type="term" value="F:G protein-coupled peptide receptor activity"/>
    <property type="evidence" value="ECO:0007669"/>
    <property type="project" value="TreeGrafter"/>
</dbReference>
<organism evidence="13 14">
    <name type="scientific">Lottia gigantea</name>
    <name type="common">Giant owl limpet</name>
    <dbReference type="NCBI Taxonomy" id="225164"/>
    <lineage>
        <taxon>Eukaryota</taxon>
        <taxon>Metazoa</taxon>
        <taxon>Spiralia</taxon>
        <taxon>Lophotrochozoa</taxon>
        <taxon>Mollusca</taxon>
        <taxon>Gastropoda</taxon>
        <taxon>Patellogastropoda</taxon>
        <taxon>Lottioidea</taxon>
        <taxon>Lottiidae</taxon>
        <taxon>Lottia</taxon>
    </lineage>
</organism>
<evidence type="ECO:0000256" key="7">
    <source>
        <dbReference type="ARBA" id="ARBA00023040"/>
    </source>
</evidence>
<name>V4CG46_LOTGI</name>
<keyword evidence="3" id="KW-0433">Leucine-rich repeat</keyword>
<dbReference type="InterPro" id="IPR000276">
    <property type="entry name" value="GPCR_Rhodpsn"/>
</dbReference>
<dbReference type="InterPro" id="IPR017452">
    <property type="entry name" value="GPCR_Rhodpsn_7TM"/>
</dbReference>
<dbReference type="InterPro" id="IPR003591">
    <property type="entry name" value="Leu-rich_rpt_typical-subtyp"/>
</dbReference>
<sequence>MTFVGLVKIEALDLYGLGLQSLKSNQFYGLDSLERLNISHNSLISIQDQALSDLTRCQILDMRGNNIQSFGGNVFNGLSNLSYLYSDRYTFCCIRPASVPDSQCLPDPDEFSSCSDLMKNGTLRISMWILGIVALMGNLLVLLYRILVDDKDLAKSNGVLVANLGFADFIMGIYMLMIATADVIYRGRYSWNDESWRNSMSCQIAGFLATFSTEASVMFLCLITIDRVIAIKFPFSVFRLKRKSAWLASEAVWILSIVMAAVPLFPLDYFSGKFYSRTGVCLGLPLTKNRAPGWEYGMAVFILWNCVCFIVVAVGQGVIYHTVKRSGQKVRREQKVDMSVARKLSFIVMSDFLCWFPICVMGLMTLRGHIIPGDVYAWVAVFILPVNSALNPIIYSTSSIRPSLFVKKVRQRCTVL</sequence>
<dbReference type="PANTHER" id="PTHR24372">
    <property type="entry name" value="GLYCOPROTEIN HORMONE RECEPTOR"/>
    <property type="match status" value="1"/>
</dbReference>
<gene>
    <name evidence="13" type="ORF">LOTGIDRAFT_140100</name>
</gene>
<dbReference type="InterPro" id="IPR002131">
    <property type="entry name" value="Gphrmn_rcpt_fam"/>
</dbReference>
<dbReference type="AlphaFoldDB" id="V4CG46"/>
<keyword evidence="4 11" id="KW-0812">Transmembrane</keyword>
<keyword evidence="10" id="KW-0807">Transducer</keyword>
<proteinExistence type="predicted"/>
<dbReference type="Gene3D" id="1.20.1070.10">
    <property type="entry name" value="Rhodopsin 7-helix transmembrane proteins"/>
    <property type="match status" value="1"/>
</dbReference>
<keyword evidence="6 11" id="KW-1133">Transmembrane helix</keyword>
<evidence type="ECO:0000256" key="4">
    <source>
        <dbReference type="ARBA" id="ARBA00022692"/>
    </source>
</evidence>
<evidence type="ECO:0000256" key="2">
    <source>
        <dbReference type="ARBA" id="ARBA00022475"/>
    </source>
</evidence>
<dbReference type="GO" id="GO:0009755">
    <property type="term" value="P:hormone-mediated signaling pathway"/>
    <property type="evidence" value="ECO:0007669"/>
    <property type="project" value="TreeGrafter"/>
</dbReference>
<evidence type="ECO:0000256" key="8">
    <source>
        <dbReference type="ARBA" id="ARBA00023136"/>
    </source>
</evidence>
<dbReference type="GO" id="GO:0016500">
    <property type="term" value="F:protein-hormone receptor activity"/>
    <property type="evidence" value="ECO:0007669"/>
    <property type="project" value="InterPro"/>
</dbReference>
<dbReference type="GO" id="GO:0005886">
    <property type="term" value="C:plasma membrane"/>
    <property type="evidence" value="ECO:0007669"/>
    <property type="project" value="UniProtKB-SubCell"/>
</dbReference>
<dbReference type="Pfam" id="PF13855">
    <property type="entry name" value="LRR_8"/>
    <property type="match status" value="1"/>
</dbReference>
<feature type="domain" description="G-protein coupled receptors family 1 profile" evidence="12">
    <location>
        <begin position="137"/>
        <end position="395"/>
    </location>
</feature>
<dbReference type="PRINTS" id="PR00373">
    <property type="entry name" value="GLYCHORMONER"/>
</dbReference>
<keyword evidence="7" id="KW-0297">G-protein coupled receptor</keyword>
<feature type="transmembrane region" description="Helical" evidence="11">
    <location>
        <begin position="296"/>
        <end position="323"/>
    </location>
</feature>
<comment type="subcellular location">
    <subcellularLocation>
        <location evidence="1">Cell membrane</location>
        <topology evidence="1">Multi-pass membrane protein</topology>
    </subcellularLocation>
</comment>
<dbReference type="SUPFAM" id="SSF81321">
    <property type="entry name" value="Family A G protein-coupled receptor-like"/>
    <property type="match status" value="1"/>
</dbReference>
<dbReference type="OrthoDB" id="10035376at2759"/>
<keyword evidence="5" id="KW-0677">Repeat</keyword>
<keyword evidence="8 11" id="KW-0472">Membrane</keyword>
<evidence type="ECO:0000256" key="9">
    <source>
        <dbReference type="ARBA" id="ARBA00023170"/>
    </source>
</evidence>
<dbReference type="PROSITE" id="PS50262">
    <property type="entry name" value="G_PROTEIN_RECEP_F1_2"/>
    <property type="match status" value="1"/>
</dbReference>
<evidence type="ECO:0000256" key="1">
    <source>
        <dbReference type="ARBA" id="ARBA00004651"/>
    </source>
</evidence>
<keyword evidence="9" id="KW-0675">Receptor</keyword>
<keyword evidence="14" id="KW-1185">Reference proteome</keyword>
<feature type="transmembrane region" description="Helical" evidence="11">
    <location>
        <begin position="344"/>
        <end position="363"/>
    </location>
</feature>
<evidence type="ECO:0000259" key="12">
    <source>
        <dbReference type="PROSITE" id="PS50262"/>
    </source>
</evidence>
<dbReference type="CTD" id="20234275"/>
<dbReference type="PRINTS" id="PR00237">
    <property type="entry name" value="GPCRRHODOPSN"/>
</dbReference>
<evidence type="ECO:0000256" key="5">
    <source>
        <dbReference type="ARBA" id="ARBA00022737"/>
    </source>
</evidence>
<feature type="transmembrane region" description="Helical" evidence="11">
    <location>
        <begin position="125"/>
        <end position="147"/>
    </location>
</feature>
<evidence type="ECO:0000256" key="6">
    <source>
        <dbReference type="ARBA" id="ARBA00022989"/>
    </source>
</evidence>
<dbReference type="OMA" id="EMIANTF"/>
<dbReference type="InterPro" id="IPR001611">
    <property type="entry name" value="Leu-rich_rpt"/>
</dbReference>
<evidence type="ECO:0000256" key="3">
    <source>
        <dbReference type="ARBA" id="ARBA00022614"/>
    </source>
</evidence>
<dbReference type="HOGENOM" id="CLU_006130_0_0_1"/>
<dbReference type="KEGG" id="lgi:LOTGIDRAFT_140100"/>
<dbReference type="EMBL" id="KB200576">
    <property type="protein sequence ID" value="ESP01035.1"/>
    <property type="molecule type" value="Genomic_DNA"/>
</dbReference>
<dbReference type="SMART" id="SM00369">
    <property type="entry name" value="LRR_TYP"/>
    <property type="match status" value="2"/>
</dbReference>
<dbReference type="RefSeq" id="XP_009048300.1">
    <property type="nucleotide sequence ID" value="XM_009050052.1"/>
</dbReference>
<protein>
    <recommendedName>
        <fullName evidence="12">G-protein coupled receptors family 1 profile domain-containing protein</fullName>
    </recommendedName>
</protein>
<dbReference type="GeneID" id="20234275"/>
<feature type="transmembrane region" description="Helical" evidence="11">
    <location>
        <begin position="375"/>
        <end position="395"/>
    </location>
</feature>
<accession>V4CG46</accession>
<evidence type="ECO:0000313" key="14">
    <source>
        <dbReference type="Proteomes" id="UP000030746"/>
    </source>
</evidence>
<dbReference type="Gene3D" id="3.80.10.10">
    <property type="entry name" value="Ribonuclease Inhibitor"/>
    <property type="match status" value="1"/>
</dbReference>